<keyword evidence="2" id="KW-1185">Reference proteome</keyword>
<protein>
    <submittedName>
        <fullName evidence="1">Uncharacterized protein</fullName>
    </submittedName>
</protein>
<accession>A0ABD3V230</accession>
<evidence type="ECO:0000313" key="2">
    <source>
        <dbReference type="Proteomes" id="UP001634394"/>
    </source>
</evidence>
<comment type="caution">
    <text evidence="1">The sequence shown here is derived from an EMBL/GenBank/DDBJ whole genome shotgun (WGS) entry which is preliminary data.</text>
</comment>
<evidence type="ECO:0000313" key="1">
    <source>
        <dbReference type="EMBL" id="KAL3854590.1"/>
    </source>
</evidence>
<name>A0ABD3V230_SINWO</name>
<gene>
    <name evidence="1" type="ORF">ACJMK2_013854</name>
</gene>
<dbReference type="AlphaFoldDB" id="A0ABD3V230"/>
<reference evidence="1 2" key="1">
    <citation type="submission" date="2024-11" db="EMBL/GenBank/DDBJ databases">
        <title>Chromosome-level genome assembly of the freshwater bivalve Anodonta woodiana.</title>
        <authorList>
            <person name="Chen X."/>
        </authorList>
    </citation>
    <scope>NUCLEOTIDE SEQUENCE [LARGE SCALE GENOMIC DNA]</scope>
    <source>
        <strain evidence="1">MN2024</strain>
        <tissue evidence="1">Gills</tissue>
    </source>
</reference>
<dbReference type="EMBL" id="JBJQND010000014">
    <property type="protein sequence ID" value="KAL3854590.1"/>
    <property type="molecule type" value="Genomic_DNA"/>
</dbReference>
<proteinExistence type="predicted"/>
<sequence length="78" mass="9102">MNAKDLRSWSPDYWQHTSTYGAKYAVYVEMLNMFNTAILLELVPVQFCGDGTFLYTCSSRLLTGSEYFYELLRQRIAI</sequence>
<dbReference type="Proteomes" id="UP001634394">
    <property type="component" value="Unassembled WGS sequence"/>
</dbReference>
<organism evidence="1 2">
    <name type="scientific">Sinanodonta woodiana</name>
    <name type="common">Chinese pond mussel</name>
    <name type="synonym">Anodonta woodiana</name>
    <dbReference type="NCBI Taxonomy" id="1069815"/>
    <lineage>
        <taxon>Eukaryota</taxon>
        <taxon>Metazoa</taxon>
        <taxon>Spiralia</taxon>
        <taxon>Lophotrochozoa</taxon>
        <taxon>Mollusca</taxon>
        <taxon>Bivalvia</taxon>
        <taxon>Autobranchia</taxon>
        <taxon>Heteroconchia</taxon>
        <taxon>Palaeoheterodonta</taxon>
        <taxon>Unionida</taxon>
        <taxon>Unionoidea</taxon>
        <taxon>Unionidae</taxon>
        <taxon>Unioninae</taxon>
        <taxon>Sinanodonta</taxon>
    </lineage>
</organism>